<evidence type="ECO:0000256" key="9">
    <source>
        <dbReference type="ARBA" id="ARBA00061127"/>
    </source>
</evidence>
<evidence type="ECO:0000259" key="15">
    <source>
        <dbReference type="PROSITE" id="PS50263"/>
    </source>
</evidence>
<evidence type="ECO:0000256" key="4">
    <source>
        <dbReference type="ARBA" id="ARBA00022741"/>
    </source>
</evidence>
<gene>
    <name evidence="17" type="primary">nft-1</name>
    <name evidence="17" type="ORF">g.123419</name>
</gene>
<dbReference type="PANTHER" id="PTHR23088">
    <property type="entry name" value="NITRILASE-RELATED"/>
    <property type="match status" value="1"/>
</dbReference>
<evidence type="ECO:0000256" key="1">
    <source>
        <dbReference type="ARBA" id="ARBA00001936"/>
    </source>
</evidence>
<dbReference type="EMBL" id="GGMR01008652">
    <property type="protein sequence ID" value="MBY21271.1"/>
    <property type="molecule type" value="Transcribed_RNA"/>
</dbReference>
<dbReference type="GO" id="GO:0016811">
    <property type="term" value="F:hydrolase activity, acting on carbon-nitrogen (but not peptide) bonds, in linear amides"/>
    <property type="evidence" value="ECO:0007669"/>
    <property type="project" value="InterPro"/>
</dbReference>
<comment type="similarity">
    <text evidence="9">In the N-terminal section; belongs to the UPF0012 family.</text>
</comment>
<evidence type="ECO:0000313" key="17">
    <source>
        <dbReference type="EMBL" id="MBY21271.1"/>
    </source>
</evidence>
<dbReference type="InterPro" id="IPR045254">
    <property type="entry name" value="Nit1/2_C-N_Hydrolase"/>
</dbReference>
<dbReference type="InterPro" id="IPR036526">
    <property type="entry name" value="C-N_Hydrolase_sf"/>
</dbReference>
<feature type="binding site" evidence="12">
    <location>
        <position position="419"/>
    </location>
    <ligand>
        <name>substrate</name>
    </ligand>
</feature>
<evidence type="ECO:0000259" key="16">
    <source>
        <dbReference type="PROSITE" id="PS51084"/>
    </source>
</evidence>
<sequence>MVNPTATYLIKRHCCQMLIKRLYSVFKNPFSDMDNLIAVCQITSTANKEKNYQMCKTLITNAHKCGAKMIFLPESFDYIEEDKAKSLEMGESLDGSLINSYKSLAKSLNIWLSLGGFHEKFSETKLRNTHLVINNKGEIAETYHKIHLYDVQIPSKNIQALESSVILAGNEISPPVKTPIGNVGLAICYDMRFSQMAIALAENGADILTYPSAFFFGTGAYHWEILLRARAIETQSYVIAAAQTGNHTSTRKSWGHSLVVDPLGTVIAQCSDEPGFVLAPIDLSLIKSIRQSMPLECHRRYDIYPKMMSSTLCKNKSIEDSYEFKFGSSIIKELQVFYKTQLCLAFTNIKCVLPGHVLVAPIRAVEKMTDLSNDEVGDLFLTVQKVQKTIEQVHNTDSSSIVIQDGQHAGQTVKHVHVHIIPRKAGDFLVNDDIYRKLQNEKDCTNPRRSDDEMAHEANLLKSFF</sequence>
<evidence type="ECO:0000256" key="12">
    <source>
        <dbReference type="PIRSR" id="PIRSR639383-2"/>
    </source>
</evidence>
<dbReference type="InterPro" id="IPR003010">
    <property type="entry name" value="C-N_Hydrolase"/>
</dbReference>
<dbReference type="Pfam" id="PF01230">
    <property type="entry name" value="HIT"/>
    <property type="match status" value="1"/>
</dbReference>
<dbReference type="InterPro" id="IPR019808">
    <property type="entry name" value="Histidine_triad_CS"/>
</dbReference>
<dbReference type="GO" id="GO:0000166">
    <property type="term" value="F:nucleotide binding"/>
    <property type="evidence" value="ECO:0007669"/>
    <property type="project" value="UniProtKB-KW"/>
</dbReference>
<evidence type="ECO:0000256" key="13">
    <source>
        <dbReference type="PIRSR" id="PIRSR639383-3"/>
    </source>
</evidence>
<evidence type="ECO:0000256" key="8">
    <source>
        <dbReference type="ARBA" id="ARBA00057461"/>
    </source>
</evidence>
<dbReference type="InterPro" id="IPR039383">
    <property type="entry name" value="FHIT"/>
</dbReference>
<dbReference type="EC" id="3.6.1.29" evidence="3"/>
<evidence type="ECO:0000256" key="11">
    <source>
        <dbReference type="PIRSR" id="PIRSR639383-1"/>
    </source>
</evidence>
<evidence type="ECO:0000256" key="10">
    <source>
        <dbReference type="ARBA" id="ARBA00069577"/>
    </source>
</evidence>
<dbReference type="FunFam" id="3.60.110.10:FF:000005">
    <property type="entry name" value="nitrilase homolog 1 isoform X1"/>
    <property type="match status" value="1"/>
</dbReference>
<keyword evidence="6" id="KW-0511">Multifunctional enzyme</keyword>
<feature type="short sequence motif" description="Histidine triad motif" evidence="14">
    <location>
        <begin position="415"/>
        <end position="419"/>
    </location>
</feature>
<feature type="binding site" evidence="12">
    <location>
        <begin position="410"/>
        <end position="413"/>
    </location>
    <ligand>
        <name>substrate</name>
    </ligand>
</feature>
<feature type="domain" description="HIT" evidence="16">
    <location>
        <begin position="323"/>
        <end position="430"/>
    </location>
</feature>
<dbReference type="PANTHER" id="PTHR23088:SF27">
    <property type="entry name" value="DEAMINATED GLUTATHIONE AMIDASE"/>
    <property type="match status" value="1"/>
</dbReference>
<evidence type="ECO:0000256" key="2">
    <source>
        <dbReference type="ARBA" id="ARBA00011881"/>
    </source>
</evidence>
<evidence type="ECO:0000256" key="7">
    <source>
        <dbReference type="ARBA" id="ARBA00047780"/>
    </source>
</evidence>
<evidence type="ECO:0000256" key="6">
    <source>
        <dbReference type="ARBA" id="ARBA00023268"/>
    </source>
</evidence>
<dbReference type="Pfam" id="PF00795">
    <property type="entry name" value="CN_hydrolase"/>
    <property type="match status" value="1"/>
</dbReference>
<dbReference type="PROSITE" id="PS50263">
    <property type="entry name" value="CN_HYDROLASE"/>
    <property type="match status" value="1"/>
</dbReference>
<dbReference type="GO" id="GO:0047710">
    <property type="term" value="F:bis(5'-adenosyl)-triphosphatase activity"/>
    <property type="evidence" value="ECO:0007669"/>
    <property type="project" value="UniProtKB-EC"/>
</dbReference>
<dbReference type="SUPFAM" id="SSF56317">
    <property type="entry name" value="Carbon-nitrogen hydrolase"/>
    <property type="match status" value="1"/>
</dbReference>
<feature type="domain" description="CN hydrolase" evidence="15">
    <location>
        <begin position="35"/>
        <end position="283"/>
    </location>
</feature>
<keyword evidence="4" id="KW-0547">Nucleotide-binding</keyword>
<evidence type="ECO:0000256" key="3">
    <source>
        <dbReference type="ARBA" id="ARBA00012377"/>
    </source>
</evidence>
<name>A0A2S2NVL6_SCHGA</name>
<feature type="active site" description="Tele-AMP-histidine intermediate" evidence="11">
    <location>
        <position position="417"/>
    </location>
</feature>
<dbReference type="CDD" id="cd01275">
    <property type="entry name" value="FHIT"/>
    <property type="match status" value="1"/>
</dbReference>
<comment type="function">
    <text evidence="8">Cleaves A-5'-PPP-5'A to yield AMP and ADP.</text>
</comment>
<feature type="binding site" evidence="12">
    <location>
        <position position="348"/>
    </location>
    <ligand>
        <name>substrate</name>
    </ligand>
</feature>
<accession>A0A2S2NVL6</accession>
<dbReference type="Gene3D" id="3.30.428.10">
    <property type="entry name" value="HIT-like"/>
    <property type="match status" value="1"/>
</dbReference>
<dbReference type="FunFam" id="3.30.428.10:FF:000011">
    <property type="entry name" value="Fragile histidine triad"/>
    <property type="match status" value="1"/>
</dbReference>
<protein>
    <recommendedName>
        <fullName evidence="10">Nitrilase and fragile histidine triad fusion protein NitFhit</fullName>
        <ecNumber evidence="3">3.6.1.29</ecNumber>
    </recommendedName>
</protein>
<comment type="subunit">
    <text evidence="2">Homotetramer.</text>
</comment>
<dbReference type="PROSITE" id="PS51084">
    <property type="entry name" value="HIT_2"/>
    <property type="match status" value="1"/>
</dbReference>
<comment type="catalytic activity">
    <reaction evidence="7">
        <text>P(1),P(3)-bis(5'-adenosyl) triphosphate + H2O = AMP + ADP + 2 H(+)</text>
        <dbReference type="Rhea" id="RHEA:13893"/>
        <dbReference type="ChEBI" id="CHEBI:15377"/>
        <dbReference type="ChEBI" id="CHEBI:15378"/>
        <dbReference type="ChEBI" id="CHEBI:58529"/>
        <dbReference type="ChEBI" id="CHEBI:456215"/>
        <dbReference type="ChEBI" id="CHEBI:456216"/>
        <dbReference type="EC" id="3.6.1.29"/>
    </reaction>
</comment>
<dbReference type="Gene3D" id="3.60.110.10">
    <property type="entry name" value="Carbon-nitrogen hydrolase"/>
    <property type="match status" value="1"/>
</dbReference>
<dbReference type="InterPro" id="IPR011146">
    <property type="entry name" value="HIT-like"/>
</dbReference>
<dbReference type="SUPFAM" id="SSF54197">
    <property type="entry name" value="HIT-like"/>
    <property type="match status" value="1"/>
</dbReference>
<dbReference type="AlphaFoldDB" id="A0A2S2NVL6"/>
<reference evidence="17" key="1">
    <citation type="submission" date="2018-04" db="EMBL/GenBank/DDBJ databases">
        <title>Transcriptome of Schizaphis graminum biotype I.</title>
        <authorList>
            <person name="Scully E.D."/>
            <person name="Geib S.M."/>
            <person name="Palmer N.A."/>
            <person name="Koch K."/>
            <person name="Bradshaw J."/>
            <person name="Heng-Moss T."/>
            <person name="Sarath G."/>
        </authorList>
    </citation>
    <scope>NUCLEOTIDE SEQUENCE</scope>
</reference>
<dbReference type="InterPro" id="IPR036265">
    <property type="entry name" value="HIT-like_sf"/>
</dbReference>
<evidence type="ECO:0000256" key="14">
    <source>
        <dbReference type="PROSITE-ProRule" id="PRU00464"/>
    </source>
</evidence>
<proteinExistence type="inferred from homology"/>
<evidence type="ECO:0000256" key="5">
    <source>
        <dbReference type="ARBA" id="ARBA00022801"/>
    </source>
</evidence>
<keyword evidence="5" id="KW-0378">Hydrolase</keyword>
<feature type="site" description="Important for induction of apoptosis" evidence="13">
    <location>
        <position position="435"/>
    </location>
</feature>
<organism evidence="17">
    <name type="scientific">Schizaphis graminum</name>
    <name type="common">Green bug aphid</name>
    <dbReference type="NCBI Taxonomy" id="13262"/>
    <lineage>
        <taxon>Eukaryota</taxon>
        <taxon>Metazoa</taxon>
        <taxon>Ecdysozoa</taxon>
        <taxon>Arthropoda</taxon>
        <taxon>Hexapoda</taxon>
        <taxon>Insecta</taxon>
        <taxon>Pterygota</taxon>
        <taxon>Neoptera</taxon>
        <taxon>Paraneoptera</taxon>
        <taxon>Hemiptera</taxon>
        <taxon>Sternorrhyncha</taxon>
        <taxon>Aphidomorpha</taxon>
        <taxon>Aphidoidea</taxon>
        <taxon>Aphididae</taxon>
        <taxon>Aphidini</taxon>
        <taxon>Schizaphis</taxon>
    </lineage>
</organism>
<dbReference type="PROSITE" id="PS00892">
    <property type="entry name" value="HIT_1"/>
    <property type="match status" value="1"/>
</dbReference>
<comment type="cofactor">
    <cofactor evidence="1">
        <name>Mn(2+)</name>
        <dbReference type="ChEBI" id="CHEBI:29035"/>
    </cofactor>
</comment>
<feature type="binding site" evidence="12">
    <location>
        <position position="404"/>
    </location>
    <ligand>
        <name>substrate</name>
    </ligand>
</feature>
<dbReference type="CDD" id="cd07572">
    <property type="entry name" value="nit"/>
    <property type="match status" value="1"/>
</dbReference>